<dbReference type="InterPro" id="IPR053721">
    <property type="entry name" value="Fimbrial_Adhesin_Reg"/>
</dbReference>
<accession>A0ABU0ULX5</accession>
<reference evidence="3 4" key="1">
    <citation type="submission" date="2023-07" db="EMBL/GenBank/DDBJ databases">
        <title>Functional and genomic diversity of the sorghum phyllosphere microbiome.</title>
        <authorList>
            <person name="Shade A."/>
        </authorList>
    </citation>
    <scope>NUCLEOTIDE SEQUENCE [LARGE SCALE GENOMIC DNA]</scope>
    <source>
        <strain evidence="3 4">SORGH_AS_1126</strain>
    </source>
</reference>
<name>A0ABU0ULX5_9HYPH</name>
<gene>
    <name evidence="3" type="ORF">QE408_003095</name>
</gene>
<keyword evidence="1" id="KW-0805">Transcription regulation</keyword>
<dbReference type="EMBL" id="JAUTBL010000002">
    <property type="protein sequence ID" value="MDQ1185952.1"/>
    <property type="molecule type" value="Genomic_DNA"/>
</dbReference>
<keyword evidence="4" id="KW-1185">Reference proteome</keyword>
<proteinExistence type="predicted"/>
<organism evidence="3 4">
    <name type="scientific">Agrobacterium larrymoorei</name>
    <dbReference type="NCBI Taxonomy" id="160699"/>
    <lineage>
        <taxon>Bacteria</taxon>
        <taxon>Pseudomonadati</taxon>
        <taxon>Pseudomonadota</taxon>
        <taxon>Alphaproteobacteria</taxon>
        <taxon>Hyphomicrobiales</taxon>
        <taxon>Rhizobiaceae</taxon>
        <taxon>Rhizobium/Agrobacterium group</taxon>
        <taxon>Agrobacterium</taxon>
    </lineage>
</organism>
<protein>
    <recommendedName>
        <fullName evidence="5">MarR family transcriptional regulator</fullName>
    </recommendedName>
</protein>
<evidence type="ECO:0000313" key="3">
    <source>
        <dbReference type="EMBL" id="MDQ1185952.1"/>
    </source>
</evidence>
<evidence type="ECO:0008006" key="5">
    <source>
        <dbReference type="Google" id="ProtNLM"/>
    </source>
</evidence>
<evidence type="ECO:0000256" key="2">
    <source>
        <dbReference type="ARBA" id="ARBA00023163"/>
    </source>
</evidence>
<evidence type="ECO:0000256" key="1">
    <source>
        <dbReference type="ARBA" id="ARBA00023015"/>
    </source>
</evidence>
<dbReference type="Gene3D" id="1.10.10.2690">
    <property type="match status" value="1"/>
</dbReference>
<dbReference type="RefSeq" id="WP_306932585.1">
    <property type="nucleotide sequence ID" value="NZ_JAUTBL010000002.1"/>
</dbReference>
<comment type="caution">
    <text evidence="3">The sequence shown here is derived from an EMBL/GenBank/DDBJ whole genome shotgun (WGS) entry which is preliminary data.</text>
</comment>
<keyword evidence="2" id="KW-0804">Transcription</keyword>
<dbReference type="Proteomes" id="UP001224781">
    <property type="component" value="Unassembled WGS sequence"/>
</dbReference>
<sequence>MKENKAARIALKAIRFALFHAAIKPADRRSVEIYLLVTTCGVNQAIAADVCGCTKQNVSKLLKSVEDRRDQAEFDRALSALEAVIVGE</sequence>
<evidence type="ECO:0000313" key="4">
    <source>
        <dbReference type="Proteomes" id="UP001224781"/>
    </source>
</evidence>